<reference evidence="11 12" key="1">
    <citation type="submission" date="2016-10" db="EMBL/GenBank/DDBJ databases">
        <authorList>
            <person name="Varghese N."/>
            <person name="Submissions S."/>
        </authorList>
    </citation>
    <scope>NUCLEOTIDE SEQUENCE [LARGE SCALE GENOMIC DNA]</scope>
    <source>
        <strain evidence="11 12">FF3</strain>
    </source>
</reference>
<dbReference type="EMBL" id="FNYY01000025">
    <property type="protein sequence ID" value="SEK07734.1"/>
    <property type="molecule type" value="Genomic_DNA"/>
</dbReference>
<evidence type="ECO:0000256" key="7">
    <source>
        <dbReference type="ARBA" id="ARBA00031484"/>
    </source>
</evidence>
<evidence type="ECO:0000259" key="10">
    <source>
        <dbReference type="PROSITE" id="PS50198"/>
    </source>
</evidence>
<dbReference type="PANTHER" id="PTHR47245">
    <property type="entry name" value="PEPTIDYLPROLYL ISOMERASE"/>
    <property type="match status" value="1"/>
</dbReference>
<dbReference type="InterPro" id="IPR000297">
    <property type="entry name" value="PPIase_PpiC"/>
</dbReference>
<feature type="domain" description="PpiC" evidence="10">
    <location>
        <begin position="134"/>
        <end position="223"/>
    </location>
</feature>
<dbReference type="PROSITE" id="PS50198">
    <property type="entry name" value="PPIC_PPIASE_2"/>
    <property type="match status" value="1"/>
</dbReference>
<evidence type="ECO:0000256" key="4">
    <source>
        <dbReference type="ARBA" id="ARBA00018370"/>
    </source>
</evidence>
<evidence type="ECO:0000256" key="5">
    <source>
        <dbReference type="ARBA" id="ARBA00023110"/>
    </source>
</evidence>
<proteinExistence type="inferred from homology"/>
<dbReference type="InterPro" id="IPR046357">
    <property type="entry name" value="PPIase_dom_sf"/>
</dbReference>
<dbReference type="InterPro" id="IPR027304">
    <property type="entry name" value="Trigger_fact/SurA_dom_sf"/>
</dbReference>
<dbReference type="InterPro" id="IPR050245">
    <property type="entry name" value="PrsA_foldase"/>
</dbReference>
<dbReference type="AlphaFoldDB" id="A0A975WEJ4"/>
<dbReference type="PROSITE" id="PS01096">
    <property type="entry name" value="PPIC_PPIASE_1"/>
    <property type="match status" value="1"/>
</dbReference>
<keyword evidence="5 8" id="KW-0697">Rotamase</keyword>
<gene>
    <name evidence="11" type="ORF">SAMN04487940_12513</name>
</gene>
<comment type="similarity">
    <text evidence="2">Belongs to the PpiC/parvulin rotamase family.</text>
</comment>
<evidence type="ECO:0000256" key="9">
    <source>
        <dbReference type="SAM" id="SignalP"/>
    </source>
</evidence>
<dbReference type="GeneID" id="80820698"/>
<feature type="chain" id="PRO_5037515249" description="Parvulin-like PPIase" evidence="9">
    <location>
        <begin position="21"/>
        <end position="282"/>
    </location>
</feature>
<dbReference type="SUPFAM" id="SSF109998">
    <property type="entry name" value="Triger factor/SurA peptide-binding domain-like"/>
    <property type="match status" value="1"/>
</dbReference>
<dbReference type="RefSeq" id="WP_083416165.1">
    <property type="nucleotide sequence ID" value="NZ_FNYY01000025.1"/>
</dbReference>
<keyword evidence="8 11" id="KW-0413">Isomerase</keyword>
<evidence type="ECO:0000256" key="1">
    <source>
        <dbReference type="ARBA" id="ARBA00000971"/>
    </source>
</evidence>
<dbReference type="Gene3D" id="3.10.50.40">
    <property type="match status" value="1"/>
</dbReference>
<accession>A0A975WEJ4</accession>
<dbReference type="GO" id="GO:0003755">
    <property type="term" value="F:peptidyl-prolyl cis-trans isomerase activity"/>
    <property type="evidence" value="ECO:0007669"/>
    <property type="project" value="UniProtKB-KW"/>
</dbReference>
<sequence>MLKSVKTAALMAFLAVPALAEQHEQVDVNEVVATVNGTEITLGHMIMIRASLPDQLRQLPDDVLWDGIMDQLIQQTLLVQAGPDEVSQRVALSLDNEERALRAAEQAQSAMDEAVTEAALTDAYAEAYESENRGMEFNASHILVETEEKAAALAERAREGEDFAELAKENSTGPSGPNGGELGWFGAGMMVAEFEAAVQELGEGEISDPVQTQFGWHVIKLNETRVAEAPEMEEVRPELEQAVRNAALEGVLGELTESAEITRTDKADVDTSVLQNIDLIGQ</sequence>
<dbReference type="Proteomes" id="UP000182932">
    <property type="component" value="Unassembled WGS sequence"/>
</dbReference>
<comment type="caution">
    <text evidence="11">The sequence shown here is derived from an EMBL/GenBank/DDBJ whole genome shotgun (WGS) entry which is preliminary data.</text>
</comment>
<evidence type="ECO:0000256" key="6">
    <source>
        <dbReference type="ARBA" id="ARBA00030642"/>
    </source>
</evidence>
<evidence type="ECO:0000256" key="8">
    <source>
        <dbReference type="PROSITE-ProRule" id="PRU00278"/>
    </source>
</evidence>
<keyword evidence="12" id="KW-1185">Reference proteome</keyword>
<organism evidence="11 12">
    <name type="scientific">Marinovum algicola</name>
    <dbReference type="NCBI Taxonomy" id="42444"/>
    <lineage>
        <taxon>Bacteria</taxon>
        <taxon>Pseudomonadati</taxon>
        <taxon>Pseudomonadota</taxon>
        <taxon>Alphaproteobacteria</taxon>
        <taxon>Rhodobacterales</taxon>
        <taxon>Roseobacteraceae</taxon>
        <taxon>Marinovum</taxon>
    </lineage>
</organism>
<keyword evidence="9" id="KW-0732">Signal</keyword>
<evidence type="ECO:0000313" key="12">
    <source>
        <dbReference type="Proteomes" id="UP000182932"/>
    </source>
</evidence>
<protein>
    <recommendedName>
        <fullName evidence="4">Parvulin-like PPIase</fullName>
        <ecNumber evidence="3">5.2.1.8</ecNumber>
    </recommendedName>
    <alternativeName>
        <fullName evidence="6">Peptidyl-prolyl cis-trans isomerase plp</fullName>
    </alternativeName>
    <alternativeName>
        <fullName evidence="7">Rotamase plp</fullName>
    </alternativeName>
</protein>
<dbReference type="PANTHER" id="PTHR47245:SF2">
    <property type="entry name" value="PEPTIDYL-PROLYL CIS-TRANS ISOMERASE HP_0175-RELATED"/>
    <property type="match status" value="1"/>
</dbReference>
<comment type="catalytic activity">
    <reaction evidence="1">
        <text>[protein]-peptidylproline (omega=180) = [protein]-peptidylproline (omega=0)</text>
        <dbReference type="Rhea" id="RHEA:16237"/>
        <dbReference type="Rhea" id="RHEA-COMP:10747"/>
        <dbReference type="Rhea" id="RHEA-COMP:10748"/>
        <dbReference type="ChEBI" id="CHEBI:83833"/>
        <dbReference type="ChEBI" id="CHEBI:83834"/>
        <dbReference type="EC" id="5.2.1.8"/>
    </reaction>
</comment>
<evidence type="ECO:0000256" key="3">
    <source>
        <dbReference type="ARBA" id="ARBA00013194"/>
    </source>
</evidence>
<dbReference type="Pfam" id="PF00639">
    <property type="entry name" value="Rotamase"/>
    <property type="match status" value="1"/>
</dbReference>
<name>A0A975WEJ4_9RHOB</name>
<dbReference type="EC" id="5.2.1.8" evidence="3"/>
<dbReference type="SUPFAM" id="SSF54534">
    <property type="entry name" value="FKBP-like"/>
    <property type="match status" value="1"/>
</dbReference>
<dbReference type="InterPro" id="IPR023058">
    <property type="entry name" value="PPIase_PpiC_CS"/>
</dbReference>
<evidence type="ECO:0000256" key="2">
    <source>
        <dbReference type="ARBA" id="ARBA00007656"/>
    </source>
</evidence>
<feature type="signal peptide" evidence="9">
    <location>
        <begin position="1"/>
        <end position="20"/>
    </location>
</feature>
<evidence type="ECO:0000313" key="11">
    <source>
        <dbReference type="EMBL" id="SEK07734.1"/>
    </source>
</evidence>